<evidence type="ECO:0000313" key="2">
    <source>
        <dbReference type="Proteomes" id="UP000014500"/>
    </source>
</evidence>
<dbReference type="HOGENOM" id="CLU_2187193_0_0_1"/>
<dbReference type="AlphaFoldDB" id="T1IMA7"/>
<reference evidence="1" key="2">
    <citation type="submission" date="2015-02" db="UniProtKB">
        <authorList>
            <consortium name="EnsemblMetazoa"/>
        </authorList>
    </citation>
    <scope>IDENTIFICATION</scope>
</reference>
<dbReference type="Proteomes" id="UP000014500">
    <property type="component" value="Unassembled WGS sequence"/>
</dbReference>
<dbReference type="EnsemblMetazoa" id="SMAR002104-RA">
    <property type="protein sequence ID" value="SMAR002104-PA"/>
    <property type="gene ID" value="SMAR002104"/>
</dbReference>
<proteinExistence type="predicted"/>
<name>T1IMA7_STRMM</name>
<organism evidence="1 2">
    <name type="scientific">Strigamia maritima</name>
    <name type="common">European centipede</name>
    <name type="synonym">Geophilus maritimus</name>
    <dbReference type="NCBI Taxonomy" id="126957"/>
    <lineage>
        <taxon>Eukaryota</taxon>
        <taxon>Metazoa</taxon>
        <taxon>Ecdysozoa</taxon>
        <taxon>Arthropoda</taxon>
        <taxon>Myriapoda</taxon>
        <taxon>Chilopoda</taxon>
        <taxon>Pleurostigmophora</taxon>
        <taxon>Geophilomorpha</taxon>
        <taxon>Linotaeniidae</taxon>
        <taxon>Strigamia</taxon>
    </lineage>
</organism>
<keyword evidence="2" id="KW-1185">Reference proteome</keyword>
<evidence type="ECO:0000313" key="1">
    <source>
        <dbReference type="EnsemblMetazoa" id="SMAR002104-PA"/>
    </source>
</evidence>
<sequence>MQFDQGAVPLNENCCSLHIHTGIYCTYSGSFQVGPNRCLACCCILLMIYYFWSSSINHSNINGNGKKSENSFQFSFVFDRIFVYIQGVSEFMLHRNRGYRGGTRRSRFH</sequence>
<reference evidence="2" key="1">
    <citation type="submission" date="2011-05" db="EMBL/GenBank/DDBJ databases">
        <authorList>
            <person name="Richards S.R."/>
            <person name="Qu J."/>
            <person name="Jiang H."/>
            <person name="Jhangiani S.N."/>
            <person name="Agravi P."/>
            <person name="Goodspeed R."/>
            <person name="Gross S."/>
            <person name="Mandapat C."/>
            <person name="Jackson L."/>
            <person name="Mathew T."/>
            <person name="Pu L."/>
            <person name="Thornton R."/>
            <person name="Saada N."/>
            <person name="Wilczek-Boney K.B."/>
            <person name="Lee S."/>
            <person name="Kovar C."/>
            <person name="Wu Y."/>
            <person name="Scherer S.E."/>
            <person name="Worley K.C."/>
            <person name="Muzny D.M."/>
            <person name="Gibbs R."/>
        </authorList>
    </citation>
    <scope>NUCLEOTIDE SEQUENCE</scope>
    <source>
        <strain evidence="2">Brora</strain>
    </source>
</reference>
<accession>T1IMA7</accession>
<protein>
    <submittedName>
        <fullName evidence="1">Uncharacterized protein</fullName>
    </submittedName>
</protein>
<dbReference type="EMBL" id="JH431009">
    <property type="status" value="NOT_ANNOTATED_CDS"/>
    <property type="molecule type" value="Genomic_DNA"/>
</dbReference>